<dbReference type="Pfam" id="PF08711">
    <property type="entry name" value="Med26"/>
    <property type="match status" value="1"/>
</dbReference>
<comment type="subcellular location">
    <subcellularLocation>
        <location evidence="1 7">Nucleus</location>
    </subcellularLocation>
</comment>
<dbReference type="GO" id="GO:0006351">
    <property type="term" value="P:DNA-templated transcription"/>
    <property type="evidence" value="ECO:0007669"/>
    <property type="project" value="InterPro"/>
</dbReference>
<dbReference type="Pfam" id="PF07500">
    <property type="entry name" value="TFIIS_M"/>
    <property type="match status" value="1"/>
</dbReference>
<evidence type="ECO:0000256" key="5">
    <source>
        <dbReference type="ARBA" id="ARBA00023242"/>
    </source>
</evidence>
<dbReference type="SUPFAM" id="SSF57783">
    <property type="entry name" value="Zinc beta-ribbon"/>
    <property type="match status" value="1"/>
</dbReference>
<dbReference type="CDD" id="cd00183">
    <property type="entry name" value="TFIIS_I"/>
    <property type="match status" value="1"/>
</dbReference>
<dbReference type="GO" id="GO:0008270">
    <property type="term" value="F:zinc ion binding"/>
    <property type="evidence" value="ECO:0007669"/>
    <property type="project" value="UniProtKB-KW"/>
</dbReference>
<dbReference type="CDD" id="cd13749">
    <property type="entry name" value="Zn-ribbon_TFIIS"/>
    <property type="match status" value="1"/>
</dbReference>
<dbReference type="Pfam" id="PF01096">
    <property type="entry name" value="Zn_ribbon_TFIIS"/>
    <property type="match status" value="1"/>
</dbReference>
<dbReference type="SUPFAM" id="SSF47676">
    <property type="entry name" value="Conserved domain common to transcription factors TFIIS, elongin A, CRSP70"/>
    <property type="match status" value="1"/>
</dbReference>
<feature type="compositionally biased region" description="Low complexity" evidence="8">
    <location>
        <begin position="112"/>
        <end position="124"/>
    </location>
</feature>
<feature type="region of interest" description="Disordered" evidence="8">
    <location>
        <begin position="89"/>
        <end position="124"/>
    </location>
</feature>
<dbReference type="InterPro" id="IPR036575">
    <property type="entry name" value="TFIIS_cen_dom_sf"/>
</dbReference>
<protein>
    <recommendedName>
        <fullName evidence="13">Transcription elongation factor S-II</fullName>
    </recommendedName>
</protein>
<dbReference type="GO" id="GO:0005634">
    <property type="term" value="C:nucleus"/>
    <property type="evidence" value="ECO:0007669"/>
    <property type="project" value="UniProtKB-SubCell"/>
</dbReference>
<dbReference type="InterPro" id="IPR035441">
    <property type="entry name" value="TFIIS/LEDGF_dom_sf"/>
</dbReference>
<dbReference type="SUPFAM" id="SSF46942">
    <property type="entry name" value="Elongation factor TFIIS domain 2"/>
    <property type="match status" value="1"/>
</dbReference>
<evidence type="ECO:0000256" key="4">
    <source>
        <dbReference type="ARBA" id="ARBA00022833"/>
    </source>
</evidence>
<feature type="domain" description="TFIIS N-terminal" evidence="10">
    <location>
        <begin position="14"/>
        <end position="88"/>
    </location>
</feature>
<dbReference type="Gene3D" id="1.10.472.30">
    <property type="entry name" value="Transcription elongation factor S-II, central domain"/>
    <property type="match status" value="1"/>
</dbReference>
<evidence type="ECO:0000256" key="2">
    <source>
        <dbReference type="ARBA" id="ARBA00022723"/>
    </source>
</evidence>
<dbReference type="AlphaFoldDB" id="A0A7S2ETU1"/>
<dbReference type="SMART" id="SM00509">
    <property type="entry name" value="TFS2N"/>
    <property type="match status" value="1"/>
</dbReference>
<evidence type="ECO:0000313" key="12">
    <source>
        <dbReference type="EMBL" id="CAD9353713.1"/>
    </source>
</evidence>
<dbReference type="Gene3D" id="2.20.25.10">
    <property type="match status" value="1"/>
</dbReference>
<evidence type="ECO:0000256" key="8">
    <source>
        <dbReference type="SAM" id="MobiDB-lite"/>
    </source>
</evidence>
<dbReference type="InterPro" id="IPR001222">
    <property type="entry name" value="Znf_TFIIS"/>
</dbReference>
<evidence type="ECO:0000259" key="9">
    <source>
        <dbReference type="PROSITE" id="PS51133"/>
    </source>
</evidence>
<evidence type="ECO:0000256" key="7">
    <source>
        <dbReference type="PROSITE-ProRule" id="PRU00649"/>
    </source>
</evidence>
<reference evidence="12" key="1">
    <citation type="submission" date="2021-01" db="EMBL/GenBank/DDBJ databases">
        <authorList>
            <person name="Corre E."/>
            <person name="Pelletier E."/>
            <person name="Niang G."/>
            <person name="Scheremetjew M."/>
            <person name="Finn R."/>
            <person name="Kale V."/>
            <person name="Holt S."/>
            <person name="Cochrane G."/>
            <person name="Meng A."/>
            <person name="Brown T."/>
            <person name="Cohen L."/>
        </authorList>
    </citation>
    <scope>NUCLEOTIDE SEQUENCE</scope>
    <source>
        <strain evidence="12">Pop2</strain>
    </source>
</reference>
<dbReference type="InterPro" id="IPR003618">
    <property type="entry name" value="TFIIS_cen_dom"/>
</dbReference>
<organism evidence="12">
    <name type="scientific">Ditylum brightwellii</name>
    <dbReference type="NCBI Taxonomy" id="49249"/>
    <lineage>
        <taxon>Eukaryota</taxon>
        <taxon>Sar</taxon>
        <taxon>Stramenopiles</taxon>
        <taxon>Ochrophyta</taxon>
        <taxon>Bacillariophyta</taxon>
        <taxon>Mediophyceae</taxon>
        <taxon>Lithodesmiophycidae</taxon>
        <taxon>Lithodesmiales</taxon>
        <taxon>Lithodesmiaceae</taxon>
        <taxon>Ditylum</taxon>
    </lineage>
</organism>
<proteinExistence type="predicted"/>
<dbReference type="Gene3D" id="1.20.930.10">
    <property type="entry name" value="Conserved domain common to transcription factors TFIIS, elongin A, CRSP70"/>
    <property type="match status" value="1"/>
</dbReference>
<evidence type="ECO:0000256" key="6">
    <source>
        <dbReference type="PROSITE-ProRule" id="PRU00472"/>
    </source>
</evidence>
<dbReference type="PANTHER" id="PTHR11477">
    <property type="entry name" value="TRANSCRIPTION FACTOR S-II ZINC FINGER DOMAIN-CONTAINING PROTEIN"/>
    <property type="match status" value="1"/>
</dbReference>
<keyword evidence="3 6" id="KW-0863">Zinc-finger</keyword>
<evidence type="ECO:0008006" key="13">
    <source>
        <dbReference type="Google" id="ProtNLM"/>
    </source>
</evidence>
<dbReference type="PROSITE" id="PS51321">
    <property type="entry name" value="TFIIS_CENTRAL"/>
    <property type="match status" value="1"/>
</dbReference>
<feature type="domain" description="TFIIS central" evidence="11">
    <location>
        <begin position="140"/>
        <end position="254"/>
    </location>
</feature>
<dbReference type="PIRSF" id="PIRSF006704">
    <property type="entry name" value="TF_IIS"/>
    <property type="match status" value="1"/>
</dbReference>
<evidence type="ECO:0000256" key="1">
    <source>
        <dbReference type="ARBA" id="ARBA00004123"/>
    </source>
</evidence>
<keyword evidence="4" id="KW-0862">Zinc</keyword>
<name>A0A7S2ETU1_9STRA</name>
<keyword evidence="5 7" id="KW-0539">Nucleus</keyword>
<dbReference type="PROSITE" id="PS51133">
    <property type="entry name" value="ZF_TFIIS_2"/>
    <property type="match status" value="1"/>
</dbReference>
<gene>
    <name evidence="12" type="ORF">DBRI1063_LOCUS23115</name>
</gene>
<dbReference type="GO" id="GO:0003676">
    <property type="term" value="F:nucleic acid binding"/>
    <property type="evidence" value="ECO:0007669"/>
    <property type="project" value="InterPro"/>
</dbReference>
<dbReference type="SMART" id="SM00440">
    <property type="entry name" value="ZnF_C2C2"/>
    <property type="match status" value="1"/>
</dbReference>
<evidence type="ECO:0000259" key="11">
    <source>
        <dbReference type="PROSITE" id="PS51321"/>
    </source>
</evidence>
<dbReference type="EMBL" id="HBGN01036047">
    <property type="protein sequence ID" value="CAD9353713.1"/>
    <property type="molecule type" value="Transcribed_RNA"/>
</dbReference>
<dbReference type="InterPro" id="IPR003617">
    <property type="entry name" value="TFIIS/CRSP70_N_sub"/>
</dbReference>
<dbReference type="InterPro" id="IPR035100">
    <property type="entry name" value="TF_IIS-typ"/>
</dbReference>
<feature type="domain" description="TFIIS-type" evidence="9">
    <location>
        <begin position="272"/>
        <end position="312"/>
    </location>
</feature>
<evidence type="ECO:0000256" key="3">
    <source>
        <dbReference type="ARBA" id="ARBA00022771"/>
    </source>
</evidence>
<dbReference type="PROSITE" id="PS51319">
    <property type="entry name" value="TFIIS_N"/>
    <property type="match status" value="1"/>
</dbReference>
<evidence type="ECO:0000259" key="10">
    <source>
        <dbReference type="PROSITE" id="PS51319"/>
    </source>
</evidence>
<dbReference type="SMART" id="SM00510">
    <property type="entry name" value="TFS2M"/>
    <property type="match status" value="1"/>
</dbReference>
<sequence>MSSGGTRASSGVSFEIKQLKESLLKAEGDKERCLDILQRLEEVPMTLKLLSETLVGTVVSKLKSHKDAAVQSKAKALVKKWKKLAKEGGVGTSTSTTNVAKPKKAGDLVRRSSTSSTASATTAPSIPANIQQEWDKLGPLRKNIVTKLHDILYASSKVLSDKSDTALRAAAVERAINSISRGDKGAYTAKARSLFFNLKKNQQLRENVLLEHISPKQLVTMPPDQLASADKVKARTEAANQLSESRLLDWEQKNEAKINDMCGIKGDLLKASLFTCGRCKSTKTTSTQKQTRSADEPMTVFVLCMNCGNRWKC</sequence>
<dbReference type="PANTHER" id="PTHR11477:SF0">
    <property type="entry name" value="IP08861P-RELATED"/>
    <property type="match status" value="1"/>
</dbReference>
<dbReference type="InterPro" id="IPR017923">
    <property type="entry name" value="TFIIS_N"/>
</dbReference>
<keyword evidence="2" id="KW-0479">Metal-binding</keyword>
<accession>A0A7S2ETU1</accession>